<dbReference type="InterPro" id="IPR025830">
    <property type="entry name" value="DNA_bnd_dom_ovate"/>
</dbReference>
<dbReference type="Pfam" id="PF13724">
    <property type="entry name" value="DNA_binding_2"/>
    <property type="match status" value="1"/>
</dbReference>
<organism evidence="8 9">
    <name type="scientific">Lupinus albus</name>
    <name type="common">White lupine</name>
    <name type="synonym">Lupinus termis</name>
    <dbReference type="NCBI Taxonomy" id="3870"/>
    <lineage>
        <taxon>Eukaryota</taxon>
        <taxon>Viridiplantae</taxon>
        <taxon>Streptophyta</taxon>
        <taxon>Embryophyta</taxon>
        <taxon>Tracheophyta</taxon>
        <taxon>Spermatophyta</taxon>
        <taxon>Magnoliopsida</taxon>
        <taxon>eudicotyledons</taxon>
        <taxon>Gunneridae</taxon>
        <taxon>Pentapetalae</taxon>
        <taxon>rosids</taxon>
        <taxon>fabids</taxon>
        <taxon>Fabales</taxon>
        <taxon>Fabaceae</taxon>
        <taxon>Papilionoideae</taxon>
        <taxon>50 kb inversion clade</taxon>
        <taxon>genistoids sensu lato</taxon>
        <taxon>core genistoids</taxon>
        <taxon>Genisteae</taxon>
        <taxon>Lupinus</taxon>
    </lineage>
</organism>
<keyword evidence="3 6" id="KW-0805">Transcription regulation</keyword>
<feature type="compositionally biased region" description="Basic residues" evidence="7">
    <location>
        <begin position="27"/>
        <end position="39"/>
    </location>
</feature>
<evidence type="ECO:0000256" key="7">
    <source>
        <dbReference type="SAM" id="MobiDB-lite"/>
    </source>
</evidence>
<dbReference type="Proteomes" id="UP000447434">
    <property type="component" value="Chromosome 4"/>
</dbReference>
<accession>A0A6A4QKQ1</accession>
<protein>
    <recommendedName>
        <fullName evidence="6">Transcription repressor</fullName>
    </recommendedName>
    <alternativeName>
        <fullName evidence="6">Ovate family protein</fullName>
    </alternativeName>
</protein>
<feature type="region of interest" description="Disordered" evidence="7">
    <location>
        <begin position="27"/>
        <end position="51"/>
    </location>
</feature>
<evidence type="ECO:0000256" key="5">
    <source>
        <dbReference type="ARBA" id="ARBA00023242"/>
    </source>
</evidence>
<dbReference type="GO" id="GO:0005634">
    <property type="term" value="C:nucleus"/>
    <property type="evidence" value="ECO:0007669"/>
    <property type="project" value="UniProtKB-SubCell"/>
</dbReference>
<dbReference type="AlphaFoldDB" id="A0A6A4QKQ1"/>
<evidence type="ECO:0000313" key="8">
    <source>
        <dbReference type="EMBL" id="KAE9615105.1"/>
    </source>
</evidence>
<sequence>MMGNKFKLSDMIPNAWFYKLKDMSKSRKRNGPRVVKNKATRSSTDHRLLRDSTSPKYSHYVCTEPSKTGKLYNTPILTNDLNMPFIDSPRRSSKRKSRRKTIYKPSPNVVSYSFKASSSCDSTNQWTKTCQVQSPVYDDSSFESSSESECDTFSVPNLLNGIDSNRSCRVSSSTNDIIIDMTNECFTGNPENLDGFDTISQLGLAPIHTKPVMFDEKGTKATELRSSSSSELDVLQLHHTLLVKFSKEKSSKAHRRRKGSQIARKSSANSTGVKLRVNSPKLASKKIQANARSVPSNSSSKASRNTNFPEGYAVIKSSFDPQRDFKESMVEMIVENNIRASKALEDLLACYLSLNSSEYHDLIVKAFEQIWFDMAQLKM</sequence>
<comment type="subcellular location">
    <subcellularLocation>
        <location evidence="1 6">Nucleus</location>
    </subcellularLocation>
</comment>
<dbReference type="EMBL" id="WOCE01000004">
    <property type="protein sequence ID" value="KAE9615105.1"/>
    <property type="molecule type" value="Genomic_DNA"/>
</dbReference>
<dbReference type="NCBIfam" id="TIGR01568">
    <property type="entry name" value="A_thal_3678"/>
    <property type="match status" value="1"/>
</dbReference>
<comment type="function">
    <text evidence="6">Transcriptional repressor that regulates multiple aspects of plant growth and development.</text>
</comment>
<evidence type="ECO:0000313" key="9">
    <source>
        <dbReference type="Proteomes" id="UP000447434"/>
    </source>
</evidence>
<reference evidence="9" key="1">
    <citation type="journal article" date="2020" name="Nat. Commun.">
        <title>Genome sequence of the cluster root forming white lupin.</title>
        <authorList>
            <person name="Hufnagel B."/>
            <person name="Marques A."/>
            <person name="Soriano A."/>
            <person name="Marques L."/>
            <person name="Divol F."/>
            <person name="Doumas P."/>
            <person name="Sallet E."/>
            <person name="Mancinotti D."/>
            <person name="Carrere S."/>
            <person name="Marande W."/>
            <person name="Arribat S."/>
            <person name="Keller J."/>
            <person name="Huneau C."/>
            <person name="Blein T."/>
            <person name="Aime D."/>
            <person name="Laguerre M."/>
            <person name="Taylor J."/>
            <person name="Schubert V."/>
            <person name="Nelson M."/>
            <person name="Geu-Flores F."/>
            <person name="Crespi M."/>
            <person name="Gallardo-Guerrero K."/>
            <person name="Delaux P.-M."/>
            <person name="Salse J."/>
            <person name="Berges H."/>
            <person name="Guyot R."/>
            <person name="Gouzy J."/>
            <person name="Peret B."/>
        </authorList>
    </citation>
    <scope>NUCLEOTIDE SEQUENCE [LARGE SCALE GENOMIC DNA]</scope>
    <source>
        <strain evidence="9">cv. Amiga</strain>
    </source>
</reference>
<dbReference type="PANTHER" id="PTHR33057">
    <property type="entry name" value="TRANSCRIPTION REPRESSOR OFP7-RELATED"/>
    <property type="match status" value="1"/>
</dbReference>
<dbReference type="PROSITE" id="PS51754">
    <property type="entry name" value="OVATE"/>
    <property type="match status" value="1"/>
</dbReference>
<dbReference type="Pfam" id="PF04844">
    <property type="entry name" value="Ovate"/>
    <property type="match status" value="1"/>
</dbReference>
<evidence type="ECO:0000256" key="6">
    <source>
        <dbReference type="RuleBase" id="RU367028"/>
    </source>
</evidence>
<dbReference type="InterPro" id="IPR038933">
    <property type="entry name" value="Ovate"/>
</dbReference>
<gene>
    <name evidence="8" type="ORF">Lalb_Chr04g0251791</name>
</gene>
<evidence type="ECO:0000256" key="4">
    <source>
        <dbReference type="ARBA" id="ARBA00023163"/>
    </source>
</evidence>
<keyword evidence="2 6" id="KW-0678">Repressor</keyword>
<dbReference type="GO" id="GO:0003677">
    <property type="term" value="F:DNA binding"/>
    <property type="evidence" value="ECO:0007669"/>
    <property type="project" value="InterPro"/>
</dbReference>
<dbReference type="GO" id="GO:0045892">
    <property type="term" value="P:negative regulation of DNA-templated transcription"/>
    <property type="evidence" value="ECO:0007669"/>
    <property type="project" value="UniProtKB-UniRule"/>
</dbReference>
<evidence type="ECO:0000256" key="1">
    <source>
        <dbReference type="ARBA" id="ARBA00004123"/>
    </source>
</evidence>
<keyword evidence="5 6" id="KW-0539">Nucleus</keyword>
<dbReference type="PANTHER" id="PTHR33057:SF128">
    <property type="entry name" value="TRANSCRIPTION REPRESSOR OFP3"/>
    <property type="match status" value="1"/>
</dbReference>
<name>A0A6A4QKQ1_LUPAL</name>
<keyword evidence="9" id="KW-1185">Reference proteome</keyword>
<keyword evidence="4 6" id="KW-0804">Transcription</keyword>
<evidence type="ECO:0000256" key="2">
    <source>
        <dbReference type="ARBA" id="ARBA00022491"/>
    </source>
</evidence>
<comment type="caution">
    <text evidence="8">The sequence shown here is derived from an EMBL/GenBank/DDBJ whole genome shotgun (WGS) entry which is preliminary data.</text>
</comment>
<feature type="region of interest" description="Disordered" evidence="7">
    <location>
        <begin position="247"/>
        <end position="305"/>
    </location>
</feature>
<proteinExistence type="predicted"/>
<dbReference type="InterPro" id="IPR006458">
    <property type="entry name" value="Ovate_C"/>
</dbReference>
<feature type="compositionally biased region" description="Polar residues" evidence="7">
    <location>
        <begin position="263"/>
        <end position="272"/>
    </location>
</feature>
<evidence type="ECO:0000256" key="3">
    <source>
        <dbReference type="ARBA" id="ARBA00023015"/>
    </source>
</evidence>
<dbReference type="OrthoDB" id="1928390at2759"/>
<feature type="compositionally biased region" description="Polar residues" evidence="7">
    <location>
        <begin position="290"/>
        <end position="305"/>
    </location>
</feature>